<organism evidence="1">
    <name type="scientific">virus sp. ct1Uu26</name>
    <dbReference type="NCBI Taxonomy" id="2826789"/>
    <lineage>
        <taxon>Viruses</taxon>
    </lineage>
</organism>
<evidence type="ECO:0000313" key="1">
    <source>
        <dbReference type="EMBL" id="DAE27510.1"/>
    </source>
</evidence>
<sequence>MRDKSPCCRASDSSIEHHHKVGQYTLLRRSRSGENRRKKVKKADFLFSIQ</sequence>
<reference evidence="1" key="1">
    <citation type="journal article" date="2021" name="Proc. Natl. Acad. Sci. U.S.A.">
        <title>A Catalog of Tens of Thousands of Viruses from Human Metagenomes Reveals Hidden Associations with Chronic Diseases.</title>
        <authorList>
            <person name="Tisza M.J."/>
            <person name="Buck C.B."/>
        </authorList>
    </citation>
    <scope>NUCLEOTIDE SEQUENCE</scope>
    <source>
        <strain evidence="1">Ct1Uu26</strain>
    </source>
</reference>
<protein>
    <submittedName>
        <fullName evidence="1">Uncharacterized protein</fullName>
    </submittedName>
</protein>
<dbReference type="EMBL" id="BK015840">
    <property type="protein sequence ID" value="DAE27510.1"/>
    <property type="molecule type" value="Genomic_DNA"/>
</dbReference>
<name>A0A8S5R7X4_9VIRU</name>
<accession>A0A8S5R7X4</accession>
<proteinExistence type="predicted"/>